<dbReference type="PRINTS" id="PR00003">
    <property type="entry name" value="4DISULPHCORE"/>
</dbReference>
<dbReference type="FunFam" id="4.10.75.10:FF:000001">
    <property type="entry name" value="Anosmin 1"/>
    <property type="match status" value="2"/>
</dbReference>
<proteinExistence type="predicted"/>
<dbReference type="InterPro" id="IPR036645">
    <property type="entry name" value="Elafin-like_sf"/>
</dbReference>
<dbReference type="CDD" id="cd00199">
    <property type="entry name" value="WAP"/>
    <property type="match status" value="2"/>
</dbReference>
<dbReference type="GO" id="GO:0005615">
    <property type="term" value="C:extracellular space"/>
    <property type="evidence" value="ECO:0007669"/>
    <property type="project" value="TreeGrafter"/>
</dbReference>
<dbReference type="GO" id="GO:0019731">
    <property type="term" value="P:antibacterial humoral response"/>
    <property type="evidence" value="ECO:0007669"/>
    <property type="project" value="TreeGrafter"/>
</dbReference>
<reference evidence="2" key="1">
    <citation type="submission" date="2025-08" db="UniProtKB">
        <authorList>
            <consortium name="Ensembl"/>
        </authorList>
    </citation>
    <scope>IDENTIFICATION</scope>
</reference>
<dbReference type="Ensembl" id="ENSOABT00000004770.2">
    <property type="protein sequence ID" value="ENSOABP00000004600.2"/>
    <property type="gene ID" value="ENSOABG00000002644.2"/>
</dbReference>
<keyword evidence="3" id="KW-1185">Reference proteome</keyword>
<dbReference type="GO" id="GO:0045087">
    <property type="term" value="P:innate immune response"/>
    <property type="evidence" value="ECO:0007669"/>
    <property type="project" value="TreeGrafter"/>
</dbReference>
<reference evidence="2" key="2">
    <citation type="submission" date="2025-09" db="UniProtKB">
        <authorList>
            <consortium name="Ensembl"/>
        </authorList>
    </citation>
    <scope>IDENTIFICATION</scope>
</reference>
<name>A0A668RQ66_OREAU</name>
<dbReference type="Pfam" id="PF00095">
    <property type="entry name" value="WAP"/>
    <property type="match status" value="2"/>
</dbReference>
<evidence type="ECO:0000313" key="3">
    <source>
        <dbReference type="Proteomes" id="UP000472276"/>
    </source>
</evidence>
<dbReference type="SMART" id="SM00217">
    <property type="entry name" value="WAP"/>
    <property type="match status" value="2"/>
</dbReference>
<evidence type="ECO:0000259" key="1">
    <source>
        <dbReference type="PROSITE" id="PS51390"/>
    </source>
</evidence>
<organism evidence="2 3">
    <name type="scientific">Oreochromis aureus</name>
    <name type="common">Israeli tilapia</name>
    <name type="synonym">Chromis aureus</name>
    <dbReference type="NCBI Taxonomy" id="47969"/>
    <lineage>
        <taxon>Eukaryota</taxon>
        <taxon>Metazoa</taxon>
        <taxon>Chordata</taxon>
        <taxon>Craniata</taxon>
        <taxon>Vertebrata</taxon>
        <taxon>Euteleostomi</taxon>
        <taxon>Actinopterygii</taxon>
        <taxon>Neopterygii</taxon>
        <taxon>Teleostei</taxon>
        <taxon>Neoteleostei</taxon>
        <taxon>Acanthomorphata</taxon>
        <taxon>Ovalentaria</taxon>
        <taxon>Cichlomorphae</taxon>
        <taxon>Cichliformes</taxon>
        <taxon>Cichlidae</taxon>
        <taxon>African cichlids</taxon>
        <taxon>Pseudocrenilabrinae</taxon>
        <taxon>Oreochromini</taxon>
        <taxon>Oreochromis</taxon>
    </lineage>
</organism>
<dbReference type="PANTHER" id="PTHR19441:SF95">
    <property type="entry name" value="PERLWAPIN ISOFORM X1"/>
    <property type="match status" value="1"/>
</dbReference>
<dbReference type="AlphaFoldDB" id="A0A668RQ66"/>
<accession>A0A668RQ66</accession>
<dbReference type="GO" id="GO:0004867">
    <property type="term" value="F:serine-type endopeptidase inhibitor activity"/>
    <property type="evidence" value="ECO:0007669"/>
    <property type="project" value="TreeGrafter"/>
</dbReference>
<sequence length="140" mass="15340">MIWYQRDCNSAGTRTQHPLTGMLSLWLWTTSGPYLLTEFVLLSVKPGVCPLRLPAAFGPCVESCSTDSDCHDNEKCCFKGCGHECMAPVTVKPGVCPLRHPPAFGPCVESCSKDSDCHNNEKCCYNGCGHVCMAPYIDFI</sequence>
<dbReference type="SUPFAM" id="SSF57256">
    <property type="entry name" value="Elafin-like"/>
    <property type="match status" value="2"/>
</dbReference>
<dbReference type="PROSITE" id="PS51390">
    <property type="entry name" value="WAP"/>
    <property type="match status" value="2"/>
</dbReference>
<dbReference type="InterPro" id="IPR008197">
    <property type="entry name" value="WAP_dom"/>
</dbReference>
<protein>
    <recommendedName>
        <fullName evidence="1">WAP domain-containing protein</fullName>
    </recommendedName>
</protein>
<dbReference type="PANTHER" id="PTHR19441">
    <property type="entry name" value="WHEY ACDIC PROTEIN WAP"/>
    <property type="match status" value="1"/>
</dbReference>
<feature type="domain" description="WAP" evidence="1">
    <location>
        <begin position="89"/>
        <end position="136"/>
    </location>
</feature>
<dbReference type="OMA" id="KGTIGLC"/>
<feature type="domain" description="WAP" evidence="1">
    <location>
        <begin position="42"/>
        <end position="88"/>
    </location>
</feature>
<dbReference type="Proteomes" id="UP000472276">
    <property type="component" value="Unassembled WGS sequence"/>
</dbReference>
<evidence type="ECO:0000313" key="2">
    <source>
        <dbReference type="Ensembl" id="ENSOABP00000004600.2"/>
    </source>
</evidence>
<dbReference type="Gene3D" id="4.10.75.10">
    <property type="entry name" value="Elafin-like"/>
    <property type="match status" value="2"/>
</dbReference>
<dbReference type="InterPro" id="IPR050514">
    <property type="entry name" value="WAP_four-disulfide_core"/>
</dbReference>